<dbReference type="Pfam" id="PF00023">
    <property type="entry name" value="Ank"/>
    <property type="match status" value="1"/>
</dbReference>
<name>A0ABD5CUH1_9BURK</name>
<accession>A0ABD5CUH1</accession>
<keyword evidence="1" id="KW-0677">Repeat</keyword>
<comment type="caution">
    <text evidence="3">The sequence shown here is derived from an EMBL/GenBank/DDBJ whole genome shotgun (WGS) entry which is preliminary data.</text>
</comment>
<dbReference type="InterPro" id="IPR050745">
    <property type="entry name" value="Multifunctional_regulatory"/>
</dbReference>
<dbReference type="EMBL" id="JAVIZN010000003">
    <property type="protein sequence ID" value="MDR6208109.1"/>
    <property type="molecule type" value="Genomic_DNA"/>
</dbReference>
<evidence type="ECO:0000313" key="4">
    <source>
        <dbReference type="Proteomes" id="UP001245184"/>
    </source>
</evidence>
<dbReference type="SUPFAM" id="SSF48403">
    <property type="entry name" value="Ankyrin repeat"/>
    <property type="match status" value="1"/>
</dbReference>
<dbReference type="PANTHER" id="PTHR24189">
    <property type="entry name" value="MYOTROPHIN"/>
    <property type="match status" value="1"/>
</dbReference>
<evidence type="ECO:0000256" key="1">
    <source>
        <dbReference type="ARBA" id="ARBA00022737"/>
    </source>
</evidence>
<keyword evidence="2" id="KW-0040">ANK repeat</keyword>
<gene>
    <name evidence="3" type="ORF">QF025_006910</name>
</gene>
<dbReference type="InterPro" id="IPR002110">
    <property type="entry name" value="Ankyrin_rpt"/>
</dbReference>
<reference evidence="3 4" key="1">
    <citation type="submission" date="2023-08" db="EMBL/GenBank/DDBJ databases">
        <title>Genome sequencing of plant associated microbes to promote plant fitness in Sorghum bicolor and Oryza sativa.</title>
        <authorList>
            <person name="Coleman-Derr D."/>
        </authorList>
    </citation>
    <scope>NUCLEOTIDE SEQUENCE [LARGE SCALE GENOMIC DNA]</scope>
    <source>
        <strain evidence="3 4">SLBN-33</strain>
    </source>
</reference>
<dbReference type="Gene3D" id="1.25.40.20">
    <property type="entry name" value="Ankyrin repeat-containing domain"/>
    <property type="match status" value="2"/>
</dbReference>
<organism evidence="3 4">
    <name type="scientific">Paraburkholderia graminis</name>
    <dbReference type="NCBI Taxonomy" id="60548"/>
    <lineage>
        <taxon>Bacteria</taxon>
        <taxon>Pseudomonadati</taxon>
        <taxon>Pseudomonadota</taxon>
        <taxon>Betaproteobacteria</taxon>
        <taxon>Burkholderiales</taxon>
        <taxon>Burkholderiaceae</taxon>
        <taxon>Paraburkholderia</taxon>
    </lineage>
</organism>
<dbReference type="Proteomes" id="UP001245184">
    <property type="component" value="Unassembled WGS sequence"/>
</dbReference>
<proteinExistence type="predicted"/>
<dbReference type="InterPro" id="IPR036770">
    <property type="entry name" value="Ankyrin_rpt-contain_sf"/>
</dbReference>
<evidence type="ECO:0000256" key="2">
    <source>
        <dbReference type="ARBA" id="ARBA00023043"/>
    </source>
</evidence>
<protein>
    <recommendedName>
        <fullName evidence="5">Ankyrin</fullName>
    </recommendedName>
</protein>
<evidence type="ECO:0008006" key="5">
    <source>
        <dbReference type="Google" id="ProtNLM"/>
    </source>
</evidence>
<dbReference type="AlphaFoldDB" id="A0ABD5CUH1"/>
<dbReference type="PANTHER" id="PTHR24189:SF50">
    <property type="entry name" value="ANKYRIN REPEAT AND SOCS BOX PROTEIN 2"/>
    <property type="match status" value="1"/>
</dbReference>
<dbReference type="Pfam" id="PF12796">
    <property type="entry name" value="Ank_2"/>
    <property type="match status" value="1"/>
</dbReference>
<evidence type="ECO:0000313" key="3">
    <source>
        <dbReference type="EMBL" id="MDR6208109.1"/>
    </source>
</evidence>
<sequence length="329" mass="36015">MNRIPPDIMQFLVEFININESGVNWRTTRSWQEWVDRHPAFLRPLFGGRADARQVEDFAADMRAAGKTPEDMRKLAALLAIPELDRTRDHLVDSGLVRAEVVDRLDNDEFALLASDKGVRAVARGFIAAAQIRHLDSMLAVYLAGVKIATRYQTMPAGYYRDTVLPLVERMIRAGADVNASYKSGKTALHMAGFAPLMEVLIASGARVDARDEQGRTPLHMAADASCTLALVRAGARVECEDMHGSHALHRAKSRDQTAALIKAGADVRVRNAKGRTPLHEAVEPAQATLLKLAGADPLAVDNAGNLPVNWKKLQAMGWKSFSRGRPPG</sequence>
<dbReference type="RefSeq" id="WP_310035561.1">
    <property type="nucleotide sequence ID" value="NZ_JAVIZN010000003.1"/>
</dbReference>